<protein>
    <submittedName>
        <fullName evidence="1">Uncharacterized protein</fullName>
    </submittedName>
</protein>
<evidence type="ECO:0000313" key="2">
    <source>
        <dbReference type="Proteomes" id="UP000004754"/>
    </source>
</evidence>
<dbReference type="Proteomes" id="UP000004754">
    <property type="component" value="Unassembled WGS sequence"/>
</dbReference>
<dbReference type="HOGENOM" id="CLU_3102684_0_0_9"/>
<organism evidence="1 2">
    <name type="scientific">Pseudoramibacter alactolyticus ATCC 23263</name>
    <dbReference type="NCBI Taxonomy" id="887929"/>
    <lineage>
        <taxon>Bacteria</taxon>
        <taxon>Bacillati</taxon>
        <taxon>Bacillota</taxon>
        <taxon>Clostridia</taxon>
        <taxon>Eubacteriales</taxon>
        <taxon>Eubacteriaceae</taxon>
        <taxon>Pseudoramibacter</taxon>
    </lineage>
</organism>
<name>E6ME41_9FIRM</name>
<keyword evidence="2" id="KW-1185">Reference proteome</keyword>
<dbReference type="AlphaFoldDB" id="E6ME41"/>
<dbReference type="EMBL" id="AEQN01000005">
    <property type="protein sequence ID" value="EFV02800.1"/>
    <property type="molecule type" value="Genomic_DNA"/>
</dbReference>
<reference evidence="1 2" key="1">
    <citation type="submission" date="2010-12" db="EMBL/GenBank/DDBJ databases">
        <authorList>
            <person name="Muzny D."/>
            <person name="Qin X."/>
            <person name="Deng J."/>
            <person name="Jiang H."/>
            <person name="Liu Y."/>
            <person name="Qu J."/>
            <person name="Song X.-Z."/>
            <person name="Zhang L."/>
            <person name="Thornton R."/>
            <person name="Coyle M."/>
            <person name="Francisco L."/>
            <person name="Jackson L."/>
            <person name="Javaid M."/>
            <person name="Korchina V."/>
            <person name="Kovar C."/>
            <person name="Mata R."/>
            <person name="Mathew T."/>
            <person name="Ngo R."/>
            <person name="Nguyen L."/>
            <person name="Nguyen N."/>
            <person name="Okwuonu G."/>
            <person name="Ongeri F."/>
            <person name="Pham C."/>
            <person name="Simmons D."/>
            <person name="Wilczek-Boney K."/>
            <person name="Hale W."/>
            <person name="Jakkamsetti A."/>
            <person name="Pham P."/>
            <person name="Ruth R."/>
            <person name="San Lucas F."/>
            <person name="Warren J."/>
            <person name="Zhang J."/>
            <person name="Zhao Z."/>
            <person name="Zhou C."/>
            <person name="Zhu D."/>
            <person name="Lee S."/>
            <person name="Bess C."/>
            <person name="Blankenburg K."/>
            <person name="Forbes L."/>
            <person name="Fu Q."/>
            <person name="Gubbala S."/>
            <person name="Hirani K."/>
            <person name="Jayaseelan J.C."/>
            <person name="Lara F."/>
            <person name="Munidasa M."/>
            <person name="Palculict T."/>
            <person name="Patil S."/>
            <person name="Pu L.-L."/>
            <person name="Saada N."/>
            <person name="Tang L."/>
            <person name="Weissenberger G."/>
            <person name="Zhu Y."/>
            <person name="Hemphill L."/>
            <person name="Shang Y."/>
            <person name="Youmans B."/>
            <person name="Ayvaz T."/>
            <person name="Ross M."/>
            <person name="Santibanez J."/>
            <person name="Aqrawi P."/>
            <person name="Gross S."/>
            <person name="Joshi V."/>
            <person name="Fowler G."/>
            <person name="Nazareth L."/>
            <person name="Reid J."/>
            <person name="Worley K."/>
            <person name="Petrosino J."/>
            <person name="Highlander S."/>
            <person name="Gibbs R."/>
        </authorList>
    </citation>
    <scope>NUCLEOTIDE SEQUENCE [LARGE SCALE GENOMIC DNA]</scope>
    <source>
        <strain evidence="1 2">ATCC 23263</strain>
    </source>
</reference>
<accession>E6ME41</accession>
<proteinExistence type="predicted"/>
<evidence type="ECO:0000313" key="1">
    <source>
        <dbReference type="EMBL" id="EFV02800.1"/>
    </source>
</evidence>
<comment type="caution">
    <text evidence="1">The sequence shown here is derived from an EMBL/GenBank/DDBJ whole genome shotgun (WGS) entry which is preliminary data.</text>
</comment>
<sequence length="51" mass="5930">MTVKLFLKVFPDLCSLVILSHFPVQSLQFNCHLPQTAYVIIRTFLFSVNLF</sequence>
<gene>
    <name evidence="1" type="ORF">HMP0721_0274</name>
</gene>